<dbReference type="FunFam" id="2.60.40.10:FF:000495">
    <property type="entry name" value="Periplasmic beta-glucosidase"/>
    <property type="match status" value="1"/>
</dbReference>
<dbReference type="InterPro" id="IPR036881">
    <property type="entry name" value="Glyco_hydro_3_C_sf"/>
</dbReference>
<keyword evidence="4 10" id="KW-0732">Signal</keyword>
<dbReference type="Gene3D" id="3.20.20.300">
    <property type="entry name" value="Glycoside hydrolase, family 3, N-terminal domain"/>
    <property type="match status" value="1"/>
</dbReference>
<evidence type="ECO:0000256" key="2">
    <source>
        <dbReference type="ARBA" id="ARBA00005336"/>
    </source>
</evidence>
<evidence type="ECO:0000256" key="10">
    <source>
        <dbReference type="SAM" id="SignalP"/>
    </source>
</evidence>
<dbReference type="RefSeq" id="WP_119036831.1">
    <property type="nucleotide sequence ID" value="NZ_QXDC01000004.1"/>
</dbReference>
<comment type="caution">
    <text evidence="12">The sequence shown here is derived from an EMBL/GenBank/DDBJ whole genome shotgun (WGS) entry which is preliminary data.</text>
</comment>
<dbReference type="GO" id="GO:0009251">
    <property type="term" value="P:glucan catabolic process"/>
    <property type="evidence" value="ECO:0007669"/>
    <property type="project" value="TreeGrafter"/>
</dbReference>
<evidence type="ECO:0000259" key="11">
    <source>
        <dbReference type="SMART" id="SM01217"/>
    </source>
</evidence>
<evidence type="ECO:0000313" key="13">
    <source>
        <dbReference type="Proteomes" id="UP000266568"/>
    </source>
</evidence>
<feature type="signal peptide" evidence="10">
    <location>
        <begin position="1"/>
        <end position="20"/>
    </location>
</feature>
<dbReference type="SUPFAM" id="SSF51445">
    <property type="entry name" value="(Trans)glycosidases"/>
    <property type="match status" value="1"/>
</dbReference>
<dbReference type="EC" id="3.2.1.21" evidence="3"/>
<dbReference type="Proteomes" id="UP000266568">
    <property type="component" value="Unassembled WGS sequence"/>
</dbReference>
<reference evidence="12 13" key="1">
    <citation type="submission" date="2018-08" db="EMBL/GenBank/DDBJ databases">
        <title>Genomic Encyclopedia of Type Strains, Phase IV (KMG-IV): sequencing the most valuable type-strain genomes for metagenomic binning, comparative biology and taxonomic classification.</title>
        <authorList>
            <person name="Goeker M."/>
        </authorList>
    </citation>
    <scope>NUCLEOTIDE SEQUENCE [LARGE SCALE GENOMIC DNA]</scope>
    <source>
        <strain evidence="12 13">DSM 25527</strain>
    </source>
</reference>
<evidence type="ECO:0000256" key="4">
    <source>
        <dbReference type="ARBA" id="ARBA00022729"/>
    </source>
</evidence>
<dbReference type="InterPro" id="IPR001764">
    <property type="entry name" value="Glyco_hydro_3_N"/>
</dbReference>
<evidence type="ECO:0000256" key="7">
    <source>
        <dbReference type="ARBA" id="ARBA00031448"/>
    </source>
</evidence>
<feature type="domain" description="Fibronectin type III-like" evidence="11">
    <location>
        <begin position="663"/>
        <end position="732"/>
    </location>
</feature>
<evidence type="ECO:0000256" key="3">
    <source>
        <dbReference type="ARBA" id="ARBA00012744"/>
    </source>
</evidence>
<dbReference type="PANTHER" id="PTHR30620:SF16">
    <property type="entry name" value="LYSOSOMAL BETA GLUCOSIDASE"/>
    <property type="match status" value="1"/>
</dbReference>
<dbReference type="InterPro" id="IPR026891">
    <property type="entry name" value="Fn3-like"/>
</dbReference>
<dbReference type="EMBL" id="QXDC01000004">
    <property type="protein sequence ID" value="RIA37535.1"/>
    <property type="molecule type" value="Genomic_DNA"/>
</dbReference>
<protein>
    <recommendedName>
        <fullName evidence="3">beta-glucosidase</fullName>
        <ecNumber evidence="3">3.2.1.21</ecNumber>
    </recommendedName>
    <alternativeName>
        <fullName evidence="9">Beta-D-glucoside glucohydrolase</fullName>
    </alternativeName>
    <alternativeName>
        <fullName evidence="7">Cellobiase</fullName>
    </alternativeName>
    <alternativeName>
        <fullName evidence="8">Gentiobiase</fullName>
    </alternativeName>
</protein>
<dbReference type="InterPro" id="IPR051915">
    <property type="entry name" value="Cellulose_Degrad_GH3"/>
</dbReference>
<evidence type="ECO:0000256" key="1">
    <source>
        <dbReference type="ARBA" id="ARBA00000448"/>
    </source>
</evidence>
<organism evidence="12 13">
    <name type="scientific">Hephaestia caeni</name>
    <dbReference type="NCBI Taxonomy" id="645617"/>
    <lineage>
        <taxon>Bacteria</taxon>
        <taxon>Pseudomonadati</taxon>
        <taxon>Pseudomonadota</taxon>
        <taxon>Alphaproteobacteria</taxon>
        <taxon>Sphingomonadales</taxon>
        <taxon>Sphingomonadaceae</taxon>
        <taxon>Hephaestia</taxon>
    </lineage>
</organism>
<keyword evidence="6" id="KW-0326">Glycosidase</keyword>
<accession>A0A397NS57</accession>
<keyword evidence="5" id="KW-0378">Hydrolase</keyword>
<evidence type="ECO:0000313" key="12">
    <source>
        <dbReference type="EMBL" id="RIA37535.1"/>
    </source>
</evidence>
<feature type="chain" id="PRO_5017193927" description="beta-glucosidase" evidence="10">
    <location>
        <begin position="21"/>
        <end position="745"/>
    </location>
</feature>
<proteinExistence type="inferred from homology"/>
<dbReference type="InterPro" id="IPR036962">
    <property type="entry name" value="Glyco_hydro_3_N_sf"/>
</dbReference>
<dbReference type="Pfam" id="PF01915">
    <property type="entry name" value="Glyco_hydro_3_C"/>
    <property type="match status" value="1"/>
</dbReference>
<name>A0A397NS57_9SPHN</name>
<dbReference type="FunFam" id="3.20.20.300:FF:000005">
    <property type="entry name" value="Periplasmic beta-glucosidase"/>
    <property type="match status" value="1"/>
</dbReference>
<dbReference type="Gene3D" id="2.60.40.10">
    <property type="entry name" value="Immunoglobulins"/>
    <property type="match status" value="1"/>
</dbReference>
<gene>
    <name evidence="12" type="ORF">DFR49_3421</name>
</gene>
<dbReference type="AlphaFoldDB" id="A0A397NS57"/>
<comment type="catalytic activity">
    <reaction evidence="1">
        <text>Hydrolysis of terminal, non-reducing beta-D-glucosyl residues with release of beta-D-glucose.</text>
        <dbReference type="EC" id="3.2.1.21"/>
    </reaction>
</comment>
<dbReference type="InterPro" id="IPR002772">
    <property type="entry name" value="Glyco_hydro_3_C"/>
</dbReference>
<dbReference type="SUPFAM" id="SSF52279">
    <property type="entry name" value="Beta-D-glucan exohydrolase, C-terminal domain"/>
    <property type="match status" value="1"/>
</dbReference>
<comment type="similarity">
    <text evidence="2">Belongs to the glycosyl hydrolase 3 family.</text>
</comment>
<dbReference type="Pfam" id="PF00933">
    <property type="entry name" value="Glyco_hydro_3"/>
    <property type="match status" value="1"/>
</dbReference>
<sequence length="745" mass="78605">MKRMLFAAAAALSLATLSFAPLPLAGAPALAQAVSPDAAMRATVDRLIARMTLEEKAGQLSILGGDYGDVDDLARRGLLGGTNGVMPGHDVAAYTRHIQDMAMQSRLKIPVWFMGDVAHGYRIVMPVPLALAATWDTALVERVHRAAAIEATSDGVDWTFSPMLDIARDPRWGRVVEGAGEDPYLGSAMAVAQMKGFQGDDLAAKDTMLATAKHFAGYGAVTAGRDYNAVDLPPRLFRDVYLPPFKAVADAGIGSVMAAFNTLDGVPATSSRALLTGTLRDDWGWDGLIVSDYDAVKELSVHGVAADAAEAARMALRAGIDIDLHSGTYLEQLPTLVRDGKVPIAEVDAAVRRVLEAKYKLGLFDDPYRYGDRSGMAGAVLEEHRALARQAARQAMVLLRNTGVLPLKKAGRIAVIGPMADLQRDVQGPMPALGVPGEVVTMLAGVRGVAGGKAQVSYAPGVSVKGAETDEAGISAAVAAAKAADVAVLVLGDSIDMIGEGNSRASIDLPGRQLDLAKAVAATGTPVVAVVVSGRPLAVPWLATHADALVFAWLAGDQAGNALGDLLFGDANFSGRLPITVPRSLGQVPLSYDALPTGRPKAGVYTSRYVDEENTPLFPFGYGLSYTHFSYGAPRLDRTTLTQGGRITITVTVRNEGTRAGAAVPQLYVHDELASVSRPMRQLKGFRRIDLAPGEARDVTFTLTPDDLAFVRRDMTWGTEPGGFKLWVGDDSTATQSARFALAGQ</sequence>
<dbReference type="GO" id="GO:0008422">
    <property type="term" value="F:beta-glucosidase activity"/>
    <property type="evidence" value="ECO:0007669"/>
    <property type="project" value="UniProtKB-EC"/>
</dbReference>
<dbReference type="InterPro" id="IPR017853">
    <property type="entry name" value="GH"/>
</dbReference>
<evidence type="ECO:0000256" key="9">
    <source>
        <dbReference type="ARBA" id="ARBA00032594"/>
    </source>
</evidence>
<dbReference type="Pfam" id="PF14310">
    <property type="entry name" value="Fn3-like"/>
    <property type="match status" value="1"/>
</dbReference>
<evidence type="ECO:0000256" key="8">
    <source>
        <dbReference type="ARBA" id="ARBA00032194"/>
    </source>
</evidence>
<dbReference type="PANTHER" id="PTHR30620">
    <property type="entry name" value="PERIPLASMIC BETA-GLUCOSIDASE-RELATED"/>
    <property type="match status" value="1"/>
</dbReference>
<keyword evidence="13" id="KW-1185">Reference proteome</keyword>
<dbReference type="SMART" id="SM01217">
    <property type="entry name" value="Fn3_like"/>
    <property type="match status" value="1"/>
</dbReference>
<dbReference type="InterPro" id="IPR013783">
    <property type="entry name" value="Ig-like_fold"/>
</dbReference>
<evidence type="ECO:0000256" key="6">
    <source>
        <dbReference type="ARBA" id="ARBA00023295"/>
    </source>
</evidence>
<dbReference type="NCBIfam" id="NF011678">
    <property type="entry name" value="PRK15098.1"/>
    <property type="match status" value="1"/>
</dbReference>
<dbReference type="Gene3D" id="3.40.50.1700">
    <property type="entry name" value="Glycoside hydrolase family 3 C-terminal domain"/>
    <property type="match status" value="1"/>
</dbReference>
<dbReference type="PRINTS" id="PR00133">
    <property type="entry name" value="GLHYDRLASE3"/>
</dbReference>
<evidence type="ECO:0000256" key="5">
    <source>
        <dbReference type="ARBA" id="ARBA00022801"/>
    </source>
</evidence>